<dbReference type="Proteomes" id="UP001418222">
    <property type="component" value="Unassembled WGS sequence"/>
</dbReference>
<feature type="region of interest" description="Disordered" evidence="1">
    <location>
        <begin position="1"/>
        <end position="72"/>
    </location>
</feature>
<sequence length="140" mass="15795">MGSLMAGWSSSASRDMKSEKLRRNKSQIKEEIESYWKTKKRTEENPPEEEALHAEDEFQSIHGGSESSRMQRSISLPLGDRKGGLGNIWTRSNWAFLNEPPLKTMEGPAYKYAAQYHVADLGRVKKTESGTEMMAIQEGA</sequence>
<dbReference type="PANTHER" id="PTHR33872">
    <property type="entry name" value="DNA POLYMERASE EPSILON CATALYTIC SUBUNIT A"/>
    <property type="match status" value="1"/>
</dbReference>
<name>A0AAP0G5Z0_9ASPA</name>
<dbReference type="PANTHER" id="PTHR33872:SF2">
    <property type="entry name" value="DNA POLYMERASE EPSILON CATALYTIC SUBUNIT A"/>
    <property type="match status" value="1"/>
</dbReference>
<comment type="caution">
    <text evidence="2">The sequence shown here is derived from an EMBL/GenBank/DDBJ whole genome shotgun (WGS) entry which is preliminary data.</text>
</comment>
<organism evidence="2 3">
    <name type="scientific">Platanthera zijinensis</name>
    <dbReference type="NCBI Taxonomy" id="2320716"/>
    <lineage>
        <taxon>Eukaryota</taxon>
        <taxon>Viridiplantae</taxon>
        <taxon>Streptophyta</taxon>
        <taxon>Embryophyta</taxon>
        <taxon>Tracheophyta</taxon>
        <taxon>Spermatophyta</taxon>
        <taxon>Magnoliopsida</taxon>
        <taxon>Liliopsida</taxon>
        <taxon>Asparagales</taxon>
        <taxon>Orchidaceae</taxon>
        <taxon>Orchidoideae</taxon>
        <taxon>Orchideae</taxon>
        <taxon>Orchidinae</taxon>
        <taxon>Platanthera</taxon>
    </lineage>
</organism>
<accession>A0AAP0G5Z0</accession>
<evidence type="ECO:0000256" key="1">
    <source>
        <dbReference type="SAM" id="MobiDB-lite"/>
    </source>
</evidence>
<proteinExistence type="predicted"/>
<evidence type="ECO:0000313" key="3">
    <source>
        <dbReference type="Proteomes" id="UP001418222"/>
    </source>
</evidence>
<dbReference type="EMBL" id="JBBWWQ010000009">
    <property type="protein sequence ID" value="KAK8939118.1"/>
    <property type="molecule type" value="Genomic_DNA"/>
</dbReference>
<keyword evidence="3" id="KW-1185">Reference proteome</keyword>
<gene>
    <name evidence="2" type="ORF">KSP39_PZI010842</name>
</gene>
<reference evidence="2 3" key="1">
    <citation type="journal article" date="2022" name="Nat. Plants">
        <title>Genomes of leafy and leafless Platanthera orchids illuminate the evolution of mycoheterotrophy.</title>
        <authorList>
            <person name="Li M.H."/>
            <person name="Liu K.W."/>
            <person name="Li Z."/>
            <person name="Lu H.C."/>
            <person name="Ye Q.L."/>
            <person name="Zhang D."/>
            <person name="Wang J.Y."/>
            <person name="Li Y.F."/>
            <person name="Zhong Z.M."/>
            <person name="Liu X."/>
            <person name="Yu X."/>
            <person name="Liu D.K."/>
            <person name="Tu X.D."/>
            <person name="Liu B."/>
            <person name="Hao Y."/>
            <person name="Liao X.Y."/>
            <person name="Jiang Y.T."/>
            <person name="Sun W.H."/>
            <person name="Chen J."/>
            <person name="Chen Y.Q."/>
            <person name="Ai Y."/>
            <person name="Zhai J.W."/>
            <person name="Wu S.S."/>
            <person name="Zhou Z."/>
            <person name="Hsiao Y.Y."/>
            <person name="Wu W.L."/>
            <person name="Chen Y.Y."/>
            <person name="Lin Y.F."/>
            <person name="Hsu J.L."/>
            <person name="Li C.Y."/>
            <person name="Wang Z.W."/>
            <person name="Zhao X."/>
            <person name="Zhong W.Y."/>
            <person name="Ma X.K."/>
            <person name="Ma L."/>
            <person name="Huang J."/>
            <person name="Chen G.Z."/>
            <person name="Huang M.Z."/>
            <person name="Huang L."/>
            <person name="Peng D.H."/>
            <person name="Luo Y.B."/>
            <person name="Zou S.Q."/>
            <person name="Chen S.P."/>
            <person name="Lan S."/>
            <person name="Tsai W.C."/>
            <person name="Van de Peer Y."/>
            <person name="Liu Z.J."/>
        </authorList>
    </citation>
    <scope>NUCLEOTIDE SEQUENCE [LARGE SCALE GENOMIC DNA]</scope>
    <source>
        <strain evidence="2">Lor287</strain>
    </source>
</reference>
<feature type="compositionally biased region" description="Basic and acidic residues" evidence="1">
    <location>
        <begin position="14"/>
        <end position="56"/>
    </location>
</feature>
<evidence type="ECO:0000313" key="2">
    <source>
        <dbReference type="EMBL" id="KAK8939118.1"/>
    </source>
</evidence>
<dbReference type="AlphaFoldDB" id="A0AAP0G5Z0"/>
<protein>
    <submittedName>
        <fullName evidence="2">Uncharacterized protein</fullName>
    </submittedName>
</protein>